<dbReference type="InterPro" id="IPR000073">
    <property type="entry name" value="AB_hydrolase_1"/>
</dbReference>
<evidence type="ECO:0000313" key="3">
    <source>
        <dbReference type="Proteomes" id="UP000295560"/>
    </source>
</evidence>
<reference evidence="2 3" key="1">
    <citation type="submission" date="2019-03" db="EMBL/GenBank/DDBJ databases">
        <title>Sequencing the genomes of 1000 actinobacteria strains.</title>
        <authorList>
            <person name="Klenk H.-P."/>
        </authorList>
    </citation>
    <scope>NUCLEOTIDE SEQUENCE [LARGE SCALE GENOMIC DNA]</scope>
    <source>
        <strain evidence="2 3">DSM 44969</strain>
    </source>
</reference>
<name>A0A4R1HQP2_PSEEN</name>
<dbReference type="Gene3D" id="3.40.50.1820">
    <property type="entry name" value="alpha/beta hydrolase"/>
    <property type="match status" value="1"/>
</dbReference>
<organism evidence="2 3">
    <name type="scientific">Pseudonocardia endophytica</name>
    <dbReference type="NCBI Taxonomy" id="401976"/>
    <lineage>
        <taxon>Bacteria</taxon>
        <taxon>Bacillati</taxon>
        <taxon>Actinomycetota</taxon>
        <taxon>Actinomycetes</taxon>
        <taxon>Pseudonocardiales</taxon>
        <taxon>Pseudonocardiaceae</taxon>
        <taxon>Pseudonocardia</taxon>
    </lineage>
</organism>
<dbReference type="GO" id="GO:0016787">
    <property type="term" value="F:hydrolase activity"/>
    <property type="evidence" value="ECO:0007669"/>
    <property type="project" value="UniProtKB-KW"/>
</dbReference>
<keyword evidence="2" id="KW-0378">Hydrolase</keyword>
<dbReference type="RefSeq" id="WP_132421302.1">
    <property type="nucleotide sequence ID" value="NZ_SMFZ01000001.1"/>
</dbReference>
<gene>
    <name evidence="2" type="ORF">EV378_0719</name>
</gene>
<dbReference type="OrthoDB" id="5513277at2"/>
<comment type="caution">
    <text evidence="2">The sequence shown here is derived from an EMBL/GenBank/DDBJ whole genome shotgun (WGS) entry which is preliminary data.</text>
</comment>
<evidence type="ECO:0000259" key="1">
    <source>
        <dbReference type="Pfam" id="PF12697"/>
    </source>
</evidence>
<sequence>MDTYRTEAGRRELQDWCRDELARCRPGVVCGIVDSPLGPTHLTSAGAGPARVVVVPGAPLNAATSRPLIASLAGSCRVTVADVPGQPGLSCATRPPDDLIGRFRSWVDHVLDSVVAEGDGPVVLLGESGGAAAALCATPGPGIAGLVLSSPAGLIGARTTPAMVWASVPWHLRPSSARSARVLASMDGEPSMDDHERVIEWMTLVARHARSSSLLPPPLPNAVLREWRTTPTIVLLGERDPLFPHRRMAPPVRTLLGGTPVVVPGGGHLLSHTHPSDLADAVAELVG</sequence>
<accession>A0A4R1HQP2</accession>
<dbReference type="AlphaFoldDB" id="A0A4R1HQP2"/>
<dbReference type="EMBL" id="SMFZ01000001">
    <property type="protein sequence ID" value="TCK24924.1"/>
    <property type="molecule type" value="Genomic_DNA"/>
</dbReference>
<keyword evidence="3" id="KW-1185">Reference proteome</keyword>
<protein>
    <submittedName>
        <fullName evidence="2">Alpha-beta hydrolase superfamily lysophospholipase</fullName>
    </submittedName>
</protein>
<dbReference type="Proteomes" id="UP000295560">
    <property type="component" value="Unassembled WGS sequence"/>
</dbReference>
<feature type="domain" description="AB hydrolase-1" evidence="1">
    <location>
        <begin position="52"/>
        <end position="281"/>
    </location>
</feature>
<dbReference type="SUPFAM" id="SSF53474">
    <property type="entry name" value="alpha/beta-Hydrolases"/>
    <property type="match status" value="1"/>
</dbReference>
<evidence type="ECO:0000313" key="2">
    <source>
        <dbReference type="EMBL" id="TCK24924.1"/>
    </source>
</evidence>
<dbReference type="InterPro" id="IPR029058">
    <property type="entry name" value="AB_hydrolase_fold"/>
</dbReference>
<dbReference type="Pfam" id="PF12697">
    <property type="entry name" value="Abhydrolase_6"/>
    <property type="match status" value="1"/>
</dbReference>
<proteinExistence type="predicted"/>